<keyword evidence="6" id="KW-1185">Reference proteome</keyword>
<gene>
    <name evidence="5" type="ORF">FDG2_1936</name>
</gene>
<feature type="chain" id="PRO_5008679507" evidence="4">
    <location>
        <begin position="20"/>
        <end position="210"/>
    </location>
</feature>
<keyword evidence="4" id="KW-0732">Signal</keyword>
<evidence type="ECO:0000313" key="6">
    <source>
        <dbReference type="Proteomes" id="UP000199013"/>
    </source>
</evidence>
<evidence type="ECO:0000256" key="3">
    <source>
        <dbReference type="PIRSR" id="PIRSR603782-2"/>
    </source>
</evidence>
<dbReference type="SUPFAM" id="SSF52833">
    <property type="entry name" value="Thioredoxin-like"/>
    <property type="match status" value="1"/>
</dbReference>
<dbReference type="Gene3D" id="3.40.30.10">
    <property type="entry name" value="Glutaredoxin"/>
    <property type="match status" value="1"/>
</dbReference>
<sequence length="210" mass="21989">MLAVPLVALALIVAGCSSGGGSVVTIVDDSGSSSRLRGTALAQPIDKPALNLIDTAGAPFDLRSRTAGKVTLLFFGYTHCPDVCPTTMADIAAALDTVPASVRSQIATVFVSTDPERDTGDVLNRWLNQFDSSFIGVRGTLAQVRAQADALGIPMEDPVRQPSGIFTVTHGTQVMAFTLDDKARVVYLAGTQVADYAHDLPILVNTGKTT</sequence>
<name>A0A1C3NWL5_9ACTN</name>
<protein>
    <submittedName>
        <fullName evidence="5">Electron transport protein SCO1/SenC</fullName>
    </submittedName>
</protein>
<dbReference type="EMBL" id="FLUV01000804">
    <property type="protein sequence ID" value="SBW21184.1"/>
    <property type="molecule type" value="Genomic_DNA"/>
</dbReference>
<keyword evidence="2" id="KW-0186">Copper</keyword>
<dbReference type="PANTHER" id="PTHR12151:SF25">
    <property type="entry name" value="LINALOOL DEHYDRATASE_ISOMERASE DOMAIN-CONTAINING PROTEIN"/>
    <property type="match status" value="1"/>
</dbReference>
<feature type="binding site" evidence="2">
    <location>
        <position position="170"/>
    </location>
    <ligand>
        <name>Cu cation</name>
        <dbReference type="ChEBI" id="CHEBI:23378"/>
    </ligand>
</feature>
<dbReference type="InterPro" id="IPR036249">
    <property type="entry name" value="Thioredoxin-like_sf"/>
</dbReference>
<dbReference type="PANTHER" id="PTHR12151">
    <property type="entry name" value="ELECTRON TRANSPORT PROTIN SCO1/SENC FAMILY MEMBER"/>
    <property type="match status" value="1"/>
</dbReference>
<comment type="similarity">
    <text evidence="1">Belongs to the SCO1/2 family.</text>
</comment>
<dbReference type="AlphaFoldDB" id="A0A1C3NWL5"/>
<dbReference type="CDD" id="cd02968">
    <property type="entry name" value="SCO"/>
    <property type="match status" value="1"/>
</dbReference>
<evidence type="ECO:0000313" key="5">
    <source>
        <dbReference type="EMBL" id="SBW21184.1"/>
    </source>
</evidence>
<keyword evidence="2" id="KW-0479">Metal-binding</keyword>
<keyword evidence="3" id="KW-1015">Disulfide bond</keyword>
<dbReference type="Proteomes" id="UP000199013">
    <property type="component" value="Unassembled WGS sequence"/>
</dbReference>
<dbReference type="InterPro" id="IPR003782">
    <property type="entry name" value="SCO1/SenC"/>
</dbReference>
<feature type="binding site" evidence="2">
    <location>
        <position position="84"/>
    </location>
    <ligand>
        <name>Cu cation</name>
        <dbReference type="ChEBI" id="CHEBI:23378"/>
    </ligand>
</feature>
<dbReference type="GO" id="GO:0046872">
    <property type="term" value="F:metal ion binding"/>
    <property type="evidence" value="ECO:0007669"/>
    <property type="project" value="UniProtKB-KW"/>
</dbReference>
<evidence type="ECO:0000256" key="1">
    <source>
        <dbReference type="ARBA" id="ARBA00010996"/>
    </source>
</evidence>
<feature type="signal peptide" evidence="4">
    <location>
        <begin position="1"/>
        <end position="19"/>
    </location>
</feature>
<feature type="binding site" evidence="2">
    <location>
        <position position="80"/>
    </location>
    <ligand>
        <name>Cu cation</name>
        <dbReference type="ChEBI" id="CHEBI:23378"/>
    </ligand>
</feature>
<evidence type="ECO:0000256" key="2">
    <source>
        <dbReference type="PIRSR" id="PIRSR603782-1"/>
    </source>
</evidence>
<evidence type="ECO:0000256" key="4">
    <source>
        <dbReference type="SAM" id="SignalP"/>
    </source>
</evidence>
<reference evidence="6" key="1">
    <citation type="submission" date="2016-02" db="EMBL/GenBank/DDBJ databases">
        <authorList>
            <person name="Wibberg D."/>
        </authorList>
    </citation>
    <scope>NUCLEOTIDE SEQUENCE [LARGE SCALE GENOMIC DNA]</scope>
</reference>
<proteinExistence type="inferred from homology"/>
<accession>A0A1C3NWL5</accession>
<organism evidence="5 6">
    <name type="scientific">Candidatus Protofrankia californiensis</name>
    <dbReference type="NCBI Taxonomy" id="1839754"/>
    <lineage>
        <taxon>Bacteria</taxon>
        <taxon>Bacillati</taxon>
        <taxon>Actinomycetota</taxon>
        <taxon>Actinomycetes</taxon>
        <taxon>Frankiales</taxon>
        <taxon>Frankiaceae</taxon>
        <taxon>Protofrankia</taxon>
    </lineage>
</organism>
<dbReference type="Pfam" id="PF02630">
    <property type="entry name" value="SCO1-SenC"/>
    <property type="match status" value="1"/>
</dbReference>
<feature type="disulfide bond" description="Redox-active" evidence="3">
    <location>
        <begin position="80"/>
        <end position="84"/>
    </location>
</feature>